<proteinExistence type="predicted"/>
<dbReference type="GO" id="GO:0071949">
    <property type="term" value="F:FAD binding"/>
    <property type="evidence" value="ECO:0007669"/>
    <property type="project" value="InterPro"/>
</dbReference>
<dbReference type="InterPro" id="IPR050493">
    <property type="entry name" value="FAD-dep_Monooxygenase_BioMet"/>
</dbReference>
<dbReference type="InterPro" id="IPR002938">
    <property type="entry name" value="FAD-bd"/>
</dbReference>
<name>A0A6G9YKU0_9NOCA</name>
<keyword evidence="2" id="KW-0503">Monooxygenase</keyword>
<dbReference type="InterPro" id="IPR036188">
    <property type="entry name" value="FAD/NAD-bd_sf"/>
</dbReference>
<evidence type="ECO:0000256" key="2">
    <source>
        <dbReference type="ARBA" id="ARBA00023033"/>
    </source>
</evidence>
<evidence type="ECO:0000313" key="4">
    <source>
        <dbReference type="EMBL" id="QIS13879.1"/>
    </source>
</evidence>
<dbReference type="Pfam" id="PF01494">
    <property type="entry name" value="FAD_binding_3"/>
    <property type="match status" value="1"/>
</dbReference>
<dbReference type="EMBL" id="CP046172">
    <property type="protein sequence ID" value="QIS13879.1"/>
    <property type="molecule type" value="Genomic_DNA"/>
</dbReference>
<dbReference type="PANTHER" id="PTHR13789">
    <property type="entry name" value="MONOOXYGENASE"/>
    <property type="match status" value="1"/>
</dbReference>
<dbReference type="Proteomes" id="UP000503540">
    <property type="component" value="Chromosome"/>
</dbReference>
<evidence type="ECO:0000259" key="3">
    <source>
        <dbReference type="Pfam" id="PF01494"/>
    </source>
</evidence>
<dbReference type="GO" id="GO:0004497">
    <property type="term" value="F:monooxygenase activity"/>
    <property type="evidence" value="ECO:0007669"/>
    <property type="project" value="UniProtKB-KW"/>
</dbReference>
<evidence type="ECO:0000313" key="5">
    <source>
        <dbReference type="Proteomes" id="UP000503540"/>
    </source>
</evidence>
<protein>
    <recommendedName>
        <fullName evidence="3">FAD-binding domain-containing protein</fullName>
    </recommendedName>
</protein>
<accession>A0A6G9YKU0</accession>
<gene>
    <name evidence="4" type="ORF">F5544_30170</name>
</gene>
<dbReference type="AlphaFoldDB" id="A0A6G9YKU0"/>
<organism evidence="4 5">
    <name type="scientific">Nocardia arthritidis</name>
    <dbReference type="NCBI Taxonomy" id="228602"/>
    <lineage>
        <taxon>Bacteria</taxon>
        <taxon>Bacillati</taxon>
        <taxon>Actinomycetota</taxon>
        <taxon>Actinomycetes</taxon>
        <taxon>Mycobacteriales</taxon>
        <taxon>Nocardiaceae</taxon>
        <taxon>Nocardia</taxon>
    </lineage>
</organism>
<dbReference type="KEGG" id="nah:F5544_30170"/>
<sequence>MTFPAIANGGTVQFTKGRFATNAFFPLGRHRLAIALGFDHPTRARLFDEHGLAPDTPWTAIPAATKYALARTLAENTPIHGGLLTRSLELIDDWDNPRIYLWPMRDSNPLPHPYVEDRNLVLLGDSCHAFLPTIGMGASLAIEDAERLGSRLGAYLRRAHPTPGHLAAAVFEPWAKQRRPVWNHLMGRARVAAARNWVAQHENPRFEAVPYVPFSPYIPARIGSAVFDAAGKLRHRLRRVQPRPR</sequence>
<evidence type="ECO:0000256" key="1">
    <source>
        <dbReference type="ARBA" id="ARBA00023002"/>
    </source>
</evidence>
<keyword evidence="5" id="KW-1185">Reference proteome</keyword>
<reference evidence="4 5" key="1">
    <citation type="journal article" date="2019" name="ACS Chem. Biol.">
        <title>Identification and Mobilization of a Cryptic Antibiotic Biosynthesis Gene Locus from a Human-Pathogenic Nocardia Isolate.</title>
        <authorList>
            <person name="Herisse M."/>
            <person name="Ishida K."/>
            <person name="Porter J.L."/>
            <person name="Howden B."/>
            <person name="Hertweck C."/>
            <person name="Stinear T.P."/>
            <person name="Pidot S.J."/>
        </authorList>
    </citation>
    <scope>NUCLEOTIDE SEQUENCE [LARGE SCALE GENOMIC DNA]</scope>
    <source>
        <strain evidence="4 5">AUSMDU00012717</strain>
    </source>
</reference>
<dbReference type="RefSeq" id="WP_167476357.1">
    <property type="nucleotide sequence ID" value="NZ_CP046172.1"/>
</dbReference>
<dbReference type="PANTHER" id="PTHR13789:SF309">
    <property type="entry name" value="PUTATIVE (AFU_ORTHOLOGUE AFUA_6G14510)-RELATED"/>
    <property type="match status" value="1"/>
</dbReference>
<dbReference type="Gene3D" id="3.50.50.60">
    <property type="entry name" value="FAD/NAD(P)-binding domain"/>
    <property type="match status" value="1"/>
</dbReference>
<feature type="domain" description="FAD-binding" evidence="3">
    <location>
        <begin position="113"/>
        <end position="160"/>
    </location>
</feature>
<keyword evidence="1" id="KW-0560">Oxidoreductase</keyword>
<dbReference type="SUPFAM" id="SSF51905">
    <property type="entry name" value="FAD/NAD(P)-binding domain"/>
    <property type="match status" value="1"/>
</dbReference>